<reference evidence="9" key="1">
    <citation type="submission" date="2025-04" db="UniProtKB">
        <authorList>
            <consortium name="RefSeq"/>
        </authorList>
    </citation>
    <scope>IDENTIFICATION</scope>
    <source>
        <tissue evidence="9">Whole insect</tissue>
    </source>
</reference>
<dbReference type="Proteomes" id="UP001652700">
    <property type="component" value="Unplaced"/>
</dbReference>
<evidence type="ECO:0000313" key="9">
    <source>
        <dbReference type="RefSeq" id="XP_028141807.1"/>
    </source>
</evidence>
<dbReference type="InterPro" id="IPR036249">
    <property type="entry name" value="Thioredoxin-like_sf"/>
</dbReference>
<evidence type="ECO:0000256" key="5">
    <source>
        <dbReference type="ARBA" id="ARBA00023284"/>
    </source>
</evidence>
<feature type="domain" description="Thioredoxin" evidence="6">
    <location>
        <begin position="19"/>
        <end position="135"/>
    </location>
</feature>
<dbReference type="EnsemblMetazoa" id="XM_050653529.1">
    <property type="protein sequence ID" value="XP_050509486.1"/>
    <property type="gene ID" value="LOC126886575"/>
</dbReference>
<dbReference type="PANTHER" id="PTHR43601:SF3">
    <property type="entry name" value="THIOREDOXIN, MITOCHONDRIAL"/>
    <property type="match status" value="1"/>
</dbReference>
<name>A0A6P7G460_DIAVI</name>
<dbReference type="FunCoup" id="A0A6P7G460">
    <property type="interactions" value="982"/>
</dbReference>
<dbReference type="PANTHER" id="PTHR43601">
    <property type="entry name" value="THIOREDOXIN, MITOCHONDRIAL"/>
    <property type="match status" value="1"/>
</dbReference>
<dbReference type="FunFam" id="3.40.30.10:FF:000001">
    <property type="entry name" value="Thioredoxin"/>
    <property type="match status" value="1"/>
</dbReference>
<reference evidence="7" key="2">
    <citation type="submission" date="2025-05" db="UniProtKB">
        <authorList>
            <consortium name="EnsemblMetazoa"/>
        </authorList>
    </citation>
    <scope>IDENTIFICATION</scope>
</reference>
<dbReference type="GO" id="GO:0005739">
    <property type="term" value="C:mitochondrion"/>
    <property type="evidence" value="ECO:0007669"/>
    <property type="project" value="TreeGrafter"/>
</dbReference>
<dbReference type="InterPro" id="IPR005746">
    <property type="entry name" value="Thioredoxin"/>
</dbReference>
<keyword evidence="4" id="KW-1015">Disulfide bond</keyword>
<dbReference type="Pfam" id="PF00085">
    <property type="entry name" value="Thioredoxin"/>
    <property type="match status" value="1"/>
</dbReference>
<comment type="similarity">
    <text evidence="1">Belongs to the thioredoxin family.</text>
</comment>
<evidence type="ECO:0000256" key="2">
    <source>
        <dbReference type="ARBA" id="ARBA00022448"/>
    </source>
</evidence>
<organism evidence="9">
    <name type="scientific">Diabrotica virgifera virgifera</name>
    <name type="common">western corn rootworm</name>
    <dbReference type="NCBI Taxonomy" id="50390"/>
    <lineage>
        <taxon>Eukaryota</taxon>
        <taxon>Metazoa</taxon>
        <taxon>Ecdysozoa</taxon>
        <taxon>Arthropoda</taxon>
        <taxon>Hexapoda</taxon>
        <taxon>Insecta</taxon>
        <taxon>Pterygota</taxon>
        <taxon>Neoptera</taxon>
        <taxon>Endopterygota</taxon>
        <taxon>Coleoptera</taxon>
        <taxon>Polyphaga</taxon>
        <taxon>Cucujiformia</taxon>
        <taxon>Chrysomeloidea</taxon>
        <taxon>Chrysomelidae</taxon>
        <taxon>Galerucinae</taxon>
        <taxon>Diabroticina</taxon>
        <taxon>Diabroticites</taxon>
        <taxon>Diabrotica</taxon>
    </lineage>
</organism>
<dbReference type="NCBIfam" id="TIGR01068">
    <property type="entry name" value="thioredoxin"/>
    <property type="match status" value="1"/>
</dbReference>
<dbReference type="PROSITE" id="PS51352">
    <property type="entry name" value="THIOREDOXIN_2"/>
    <property type="match status" value="1"/>
</dbReference>
<dbReference type="Gene3D" id="3.40.30.10">
    <property type="entry name" value="Glutaredoxin"/>
    <property type="match status" value="1"/>
</dbReference>
<dbReference type="AlphaFoldDB" id="A0A6P7G460"/>
<keyword evidence="3" id="KW-0249">Electron transport</keyword>
<evidence type="ECO:0000313" key="8">
    <source>
        <dbReference type="Proteomes" id="UP001652700"/>
    </source>
</evidence>
<dbReference type="InParanoid" id="A0A6P7G460"/>
<gene>
    <name evidence="9" type="primary">LOC114335721</name>
</gene>
<dbReference type="PRINTS" id="PR00421">
    <property type="entry name" value="THIOREDOXIN"/>
</dbReference>
<dbReference type="RefSeq" id="XP_028141807.1">
    <property type="nucleotide sequence ID" value="XM_028286006.1"/>
</dbReference>
<dbReference type="PROSITE" id="PS00194">
    <property type="entry name" value="THIOREDOXIN_1"/>
    <property type="match status" value="1"/>
</dbReference>
<dbReference type="OrthoDB" id="19690at2759"/>
<evidence type="ECO:0000259" key="6">
    <source>
        <dbReference type="PROSITE" id="PS51352"/>
    </source>
</evidence>
<keyword evidence="5" id="KW-0676">Redox-active center</keyword>
<evidence type="ECO:0000256" key="3">
    <source>
        <dbReference type="ARBA" id="ARBA00022982"/>
    </source>
</evidence>
<evidence type="ECO:0000256" key="4">
    <source>
        <dbReference type="ARBA" id="ARBA00023157"/>
    </source>
</evidence>
<keyword evidence="8" id="KW-1185">Reference proteome</keyword>
<dbReference type="InterPro" id="IPR013766">
    <property type="entry name" value="Thioredoxin_domain"/>
</dbReference>
<accession>A0A6P7G460</accession>
<dbReference type="SUPFAM" id="SSF52833">
    <property type="entry name" value="Thioredoxin-like"/>
    <property type="match status" value="1"/>
</dbReference>
<dbReference type="GO" id="GO:0045454">
    <property type="term" value="P:cell redox homeostasis"/>
    <property type="evidence" value="ECO:0007669"/>
    <property type="project" value="TreeGrafter"/>
</dbReference>
<keyword evidence="2" id="KW-0813">Transport</keyword>
<sequence length="136" mass="15543">MNSVHFPRIIKSCNFIARRFIGVTQSRLKSFKVQDDQDFLEKVEKSKDPIIVDFFANWCGPCKALEPRLQNVIAQRKGQISLAKVDIDDLGELAAKYEVSTIPALVVFQDGKVKERLVGLQDEDKLNTWIDHVLKK</sequence>
<dbReference type="GO" id="GO:0015035">
    <property type="term" value="F:protein-disulfide reductase activity"/>
    <property type="evidence" value="ECO:0007669"/>
    <property type="project" value="InterPro"/>
</dbReference>
<evidence type="ECO:0000256" key="1">
    <source>
        <dbReference type="ARBA" id="ARBA00008987"/>
    </source>
</evidence>
<evidence type="ECO:0000313" key="7">
    <source>
        <dbReference type="EnsemblMetazoa" id="XP_050509486.1"/>
    </source>
</evidence>
<dbReference type="CDD" id="cd02947">
    <property type="entry name" value="TRX_family"/>
    <property type="match status" value="1"/>
</dbReference>
<proteinExistence type="inferred from homology"/>
<dbReference type="InterPro" id="IPR017937">
    <property type="entry name" value="Thioredoxin_CS"/>
</dbReference>
<protein>
    <submittedName>
        <fullName evidence="9">Uncharacterized protein LOC114335721</fullName>
    </submittedName>
</protein>